<evidence type="ECO:0000313" key="5">
    <source>
        <dbReference type="EMBL" id="WQH06687.1"/>
    </source>
</evidence>
<dbReference type="Pfam" id="PF01638">
    <property type="entry name" value="HxlR"/>
    <property type="match status" value="1"/>
</dbReference>
<dbReference type="PANTHER" id="PTHR33204:SF18">
    <property type="entry name" value="TRANSCRIPTIONAL REGULATORY PROTEIN"/>
    <property type="match status" value="1"/>
</dbReference>
<dbReference type="PROSITE" id="PS51118">
    <property type="entry name" value="HTH_HXLR"/>
    <property type="match status" value="1"/>
</dbReference>
<evidence type="ECO:0000256" key="2">
    <source>
        <dbReference type="ARBA" id="ARBA00023125"/>
    </source>
</evidence>
<keyword evidence="2" id="KW-0238">DNA-binding</keyword>
<keyword evidence="1" id="KW-0805">Transcription regulation</keyword>
<evidence type="ECO:0000256" key="1">
    <source>
        <dbReference type="ARBA" id="ARBA00023015"/>
    </source>
</evidence>
<reference evidence="5 6" key="1">
    <citation type="submission" date="2023-11" db="EMBL/GenBank/DDBJ databases">
        <title>MicrobeMod: A computational toolkit for identifying prokaryotic methylation and restriction-modification with nanopore sequencing.</title>
        <authorList>
            <person name="Crits-Christoph A."/>
            <person name="Kang S.C."/>
            <person name="Lee H."/>
            <person name="Ostrov N."/>
        </authorList>
    </citation>
    <scope>NUCLEOTIDE SEQUENCE [LARGE SCALE GENOMIC DNA]</scope>
    <source>
        <strain evidence="5 6">ATCC 25935</strain>
    </source>
</reference>
<evidence type="ECO:0000259" key="4">
    <source>
        <dbReference type="PROSITE" id="PS51118"/>
    </source>
</evidence>
<accession>A0ABZ0Y3S3</accession>
<gene>
    <name evidence="5" type="ORF">SR858_10295</name>
</gene>
<dbReference type="InterPro" id="IPR036388">
    <property type="entry name" value="WH-like_DNA-bd_sf"/>
</dbReference>
<name>A0ABZ0Y3S3_9BURK</name>
<dbReference type="Gene3D" id="1.10.10.10">
    <property type="entry name" value="Winged helix-like DNA-binding domain superfamily/Winged helix DNA-binding domain"/>
    <property type="match status" value="1"/>
</dbReference>
<sequence length="151" mass="16583">MAKRKSMQDDACPVARSLDLVGDRWSLLLVRDAFDGIRRFSDFQRNLGVARNILSDRLATLVEAGVLAVQPASDGTAYQEYVLTAKGESLFPVVVALRQWGERQLFAPGEPHSQLLTTATKQPLAPMLPSNAAGQVVQSHDTFVNKLPHDK</sequence>
<dbReference type="PANTHER" id="PTHR33204">
    <property type="entry name" value="TRANSCRIPTIONAL REGULATOR, MARR FAMILY"/>
    <property type="match status" value="1"/>
</dbReference>
<feature type="domain" description="HTH hxlR-type" evidence="4">
    <location>
        <begin position="12"/>
        <end position="109"/>
    </location>
</feature>
<dbReference type="Proteomes" id="UP001326110">
    <property type="component" value="Chromosome"/>
</dbReference>
<dbReference type="InterPro" id="IPR036390">
    <property type="entry name" value="WH_DNA-bd_sf"/>
</dbReference>
<organism evidence="5 6">
    <name type="scientific">Duganella zoogloeoides</name>
    <dbReference type="NCBI Taxonomy" id="75659"/>
    <lineage>
        <taxon>Bacteria</taxon>
        <taxon>Pseudomonadati</taxon>
        <taxon>Pseudomonadota</taxon>
        <taxon>Betaproteobacteria</taxon>
        <taxon>Burkholderiales</taxon>
        <taxon>Oxalobacteraceae</taxon>
        <taxon>Telluria group</taxon>
        <taxon>Duganella</taxon>
    </lineage>
</organism>
<evidence type="ECO:0000313" key="6">
    <source>
        <dbReference type="Proteomes" id="UP001326110"/>
    </source>
</evidence>
<keyword evidence="3" id="KW-0804">Transcription</keyword>
<dbReference type="GeneID" id="43162552"/>
<keyword evidence="6" id="KW-1185">Reference proteome</keyword>
<protein>
    <submittedName>
        <fullName evidence="5">Helix-turn-helix domain-containing protein</fullName>
    </submittedName>
</protein>
<dbReference type="EMBL" id="CP140152">
    <property type="protein sequence ID" value="WQH06687.1"/>
    <property type="molecule type" value="Genomic_DNA"/>
</dbReference>
<dbReference type="RefSeq" id="WP_019920694.1">
    <property type="nucleotide sequence ID" value="NZ_CP140152.1"/>
</dbReference>
<dbReference type="SUPFAM" id="SSF46785">
    <property type="entry name" value="Winged helix' DNA-binding domain"/>
    <property type="match status" value="1"/>
</dbReference>
<evidence type="ECO:0000256" key="3">
    <source>
        <dbReference type="ARBA" id="ARBA00023163"/>
    </source>
</evidence>
<dbReference type="InterPro" id="IPR002577">
    <property type="entry name" value="HTH_HxlR"/>
</dbReference>
<proteinExistence type="predicted"/>